<sequence>MCPHVLLFPLPIQSPINSMLQLAELFCLAGLQVTFLNTNHNQQLLYRHTDVESRFRQYPKFQFRTISDGLPDDHPRSSILFGDLITSLQAVAEPFLREIVTESGVTCVIPDGLFYYAVDICNEVGVSVISFDTISPCCLWVYLCFPKLIQSGDIPFKGNDLDVLIENVPGMEDLLRRRDFPFYRLTNCATDLYCQLALKEIQSIPRSHGLILNTFEDLDGSLLSNIRTHCPQTYAVGPLQLQLKTRLSDKSMSSSNSLREEDDSSIQWLDAQPVESVIYVSFGSLATLTKEEMLEFWHGLVNSGIRFLWVMRSDLLREEKFSHQFVKELTDGSEERAYIVSWAPQEKVLSHPAIGGFLTHSGWNSTMESIVERKPMICWAVYVDQRVTSRFVGEVWKIGLDMKDICDRYIIEKAVKDLMVTNKDKLKKSVDKLSMLAKISVGEGGSSYNAFESLVNDIKKLGRRDKDINPNCIRYTG</sequence>
<dbReference type="Pfam" id="PF00201">
    <property type="entry name" value="UDPGT"/>
    <property type="match status" value="1"/>
</dbReference>
<dbReference type="PANTHER" id="PTHR11926:SF1427">
    <property type="entry name" value="GLYCOSYLTRANSFERASE"/>
    <property type="match status" value="1"/>
</dbReference>
<dbReference type="InterPro" id="IPR002213">
    <property type="entry name" value="UDP_glucos_trans"/>
</dbReference>
<evidence type="ECO:0000256" key="2">
    <source>
        <dbReference type="ARBA" id="ARBA00022679"/>
    </source>
</evidence>
<comment type="similarity">
    <text evidence="1 3">Belongs to the UDP-glycosyltransferase family.</text>
</comment>
<evidence type="ECO:0000256" key="3">
    <source>
        <dbReference type="RuleBase" id="RU003718"/>
    </source>
</evidence>
<reference evidence="5" key="1">
    <citation type="journal article" date="2014" name="Nat. Genet.">
        <title>The genome of the stress-tolerant wild tomato species Solanum pennellii.</title>
        <authorList>
            <person name="Bolger A."/>
            <person name="Scossa F."/>
            <person name="Bolger M.E."/>
            <person name="Lanz C."/>
            <person name="Maumus F."/>
            <person name="Tohge T."/>
            <person name="Quesneville H."/>
            <person name="Alseekh S."/>
            <person name="Sorensen I."/>
            <person name="Lichtenstein G."/>
            <person name="Fich E.A."/>
            <person name="Conte M."/>
            <person name="Keller H."/>
            <person name="Schneeberger K."/>
            <person name="Schwacke R."/>
            <person name="Ofner I."/>
            <person name="Vrebalov J."/>
            <person name="Xu Y."/>
            <person name="Osorio S."/>
            <person name="Aflitos S.A."/>
            <person name="Schijlen E."/>
            <person name="Jimenez-Gomez J.M."/>
            <person name="Ryngajllo M."/>
            <person name="Kimura S."/>
            <person name="Kumar R."/>
            <person name="Koenig D."/>
            <person name="Headland L.R."/>
            <person name="Maloof J.N."/>
            <person name="Sinha N."/>
            <person name="van Ham R.C."/>
            <person name="Lankhorst R.K."/>
            <person name="Mao L."/>
            <person name="Vogel A."/>
            <person name="Arsova B."/>
            <person name="Panstruga R."/>
            <person name="Fei Z."/>
            <person name="Rose J.K."/>
            <person name="Zamir D."/>
            <person name="Carrari F."/>
            <person name="Giovannoni J.J."/>
            <person name="Weigel D."/>
            <person name="Usadel B."/>
            <person name="Fernie A.R."/>
        </authorList>
    </citation>
    <scope>NUCLEOTIDE SEQUENCE [LARGE SCALE GENOMIC DNA]</scope>
    <source>
        <strain evidence="5">cv. LA0716</strain>
    </source>
</reference>
<organism evidence="5 6">
    <name type="scientific">Solanum pennellii</name>
    <name type="common">Tomato</name>
    <name type="synonym">Lycopersicon pennellii</name>
    <dbReference type="NCBI Taxonomy" id="28526"/>
    <lineage>
        <taxon>Eukaryota</taxon>
        <taxon>Viridiplantae</taxon>
        <taxon>Streptophyta</taxon>
        <taxon>Embryophyta</taxon>
        <taxon>Tracheophyta</taxon>
        <taxon>Spermatophyta</taxon>
        <taxon>Magnoliopsida</taxon>
        <taxon>eudicotyledons</taxon>
        <taxon>Gunneridae</taxon>
        <taxon>Pentapetalae</taxon>
        <taxon>asterids</taxon>
        <taxon>lamiids</taxon>
        <taxon>Solanales</taxon>
        <taxon>Solanaceae</taxon>
        <taxon>Solanoideae</taxon>
        <taxon>Solaneae</taxon>
        <taxon>Solanum</taxon>
        <taxon>Solanum subgen. Lycopersicon</taxon>
    </lineage>
</organism>
<dbReference type="Proteomes" id="UP000694930">
    <property type="component" value="Chromosome 2"/>
</dbReference>
<accession>A0ABM1G041</accession>
<evidence type="ECO:0000313" key="6">
    <source>
        <dbReference type="RefSeq" id="XP_015064054.1"/>
    </source>
</evidence>
<dbReference type="RefSeq" id="XP_015064054.1">
    <property type="nucleotide sequence ID" value="XM_015208568.2"/>
</dbReference>
<dbReference type="InterPro" id="IPR035595">
    <property type="entry name" value="UDP_glycos_trans_CS"/>
</dbReference>
<dbReference type="GeneID" id="107009261"/>
<proteinExistence type="inferred from homology"/>
<keyword evidence="3" id="KW-0328">Glycosyltransferase</keyword>
<keyword evidence="2 3" id="KW-0808">Transferase</keyword>
<gene>
    <name evidence="6" type="primary">LOC107009261</name>
</gene>
<dbReference type="PROSITE" id="PS00375">
    <property type="entry name" value="UDPGT"/>
    <property type="match status" value="1"/>
</dbReference>
<dbReference type="Gene3D" id="3.40.50.2000">
    <property type="entry name" value="Glycogen Phosphorylase B"/>
    <property type="match status" value="2"/>
</dbReference>
<dbReference type="CDD" id="cd03784">
    <property type="entry name" value="GT1_Gtf-like"/>
    <property type="match status" value="1"/>
</dbReference>
<dbReference type="PANTHER" id="PTHR11926">
    <property type="entry name" value="GLUCOSYL/GLUCURONOSYL TRANSFERASES"/>
    <property type="match status" value="1"/>
</dbReference>
<evidence type="ECO:0000256" key="1">
    <source>
        <dbReference type="ARBA" id="ARBA00009995"/>
    </source>
</evidence>
<evidence type="ECO:0000313" key="5">
    <source>
        <dbReference type="Proteomes" id="UP000694930"/>
    </source>
</evidence>
<dbReference type="SUPFAM" id="SSF53756">
    <property type="entry name" value="UDP-Glycosyltransferase/glycogen phosphorylase"/>
    <property type="match status" value="1"/>
</dbReference>
<dbReference type="EC" id="2.4.1.-" evidence="4"/>
<keyword evidence="5" id="KW-1185">Reference proteome</keyword>
<protein>
    <recommendedName>
        <fullName evidence="4">Glycosyltransferase</fullName>
        <ecNumber evidence="4">2.4.1.-</ecNumber>
    </recommendedName>
</protein>
<name>A0ABM1G041_SOLPN</name>
<evidence type="ECO:0000256" key="4">
    <source>
        <dbReference type="RuleBase" id="RU362057"/>
    </source>
</evidence>
<reference evidence="6" key="2">
    <citation type="submission" date="2025-08" db="UniProtKB">
        <authorList>
            <consortium name="RefSeq"/>
        </authorList>
    </citation>
    <scope>IDENTIFICATION</scope>
</reference>